<dbReference type="GO" id="GO:0008270">
    <property type="term" value="F:zinc ion binding"/>
    <property type="evidence" value="ECO:0007669"/>
    <property type="project" value="UniProtKB-KW"/>
</dbReference>
<dbReference type="PROSITE" id="PS50158">
    <property type="entry name" value="ZF_CCHC"/>
    <property type="match status" value="1"/>
</dbReference>
<organism evidence="4 5">
    <name type="scientific">Riccia sorocarpa</name>
    <dbReference type="NCBI Taxonomy" id="122646"/>
    <lineage>
        <taxon>Eukaryota</taxon>
        <taxon>Viridiplantae</taxon>
        <taxon>Streptophyta</taxon>
        <taxon>Embryophyta</taxon>
        <taxon>Marchantiophyta</taxon>
        <taxon>Marchantiopsida</taxon>
        <taxon>Marchantiidae</taxon>
        <taxon>Marchantiales</taxon>
        <taxon>Ricciaceae</taxon>
        <taxon>Riccia</taxon>
    </lineage>
</organism>
<evidence type="ECO:0000256" key="2">
    <source>
        <dbReference type="SAM" id="MobiDB-lite"/>
    </source>
</evidence>
<feature type="region of interest" description="Disordered" evidence="2">
    <location>
        <begin position="269"/>
        <end position="371"/>
    </location>
</feature>
<protein>
    <recommendedName>
        <fullName evidence="3">CCHC-type domain-containing protein</fullName>
    </recommendedName>
</protein>
<proteinExistence type="predicted"/>
<keyword evidence="1" id="KW-0479">Metal-binding</keyword>
<keyword evidence="5" id="KW-1185">Reference proteome</keyword>
<dbReference type="PANTHER" id="PTHR31286:SF180">
    <property type="entry name" value="OS10G0362600 PROTEIN"/>
    <property type="match status" value="1"/>
</dbReference>
<comment type="caution">
    <text evidence="4">The sequence shown here is derived from an EMBL/GenBank/DDBJ whole genome shotgun (WGS) entry which is preliminary data.</text>
</comment>
<evidence type="ECO:0000259" key="3">
    <source>
        <dbReference type="PROSITE" id="PS50158"/>
    </source>
</evidence>
<accession>A0ABD3HBH4</accession>
<feature type="compositionally biased region" description="Low complexity" evidence="2">
    <location>
        <begin position="327"/>
        <end position="336"/>
    </location>
</feature>
<name>A0ABD3HBH4_9MARC</name>
<evidence type="ECO:0000313" key="5">
    <source>
        <dbReference type="Proteomes" id="UP001633002"/>
    </source>
</evidence>
<dbReference type="InterPro" id="IPR001878">
    <property type="entry name" value="Znf_CCHC"/>
</dbReference>
<feature type="domain" description="CCHC-type" evidence="3">
    <location>
        <begin position="248"/>
        <end position="262"/>
    </location>
</feature>
<dbReference type="EMBL" id="JBJQOH010000004">
    <property type="protein sequence ID" value="KAL3688201.1"/>
    <property type="molecule type" value="Genomic_DNA"/>
</dbReference>
<sequence>MASKPRVHSPAFKSGSNPATSSSAAVKMAGPPNHQGANTMDLQIHKAYMYIRIWCMGQTLLVGRTSPAYGKPTENGRQRRIGFYTVDLNPTREQMEAWLKSNVEDPLGVTIIHLKMLERKHFMVVLRSAAEKAKVMKNIPYNYNRRQVVVLQWGRGYNPAQVKKALAPVWVNIQNPYYIFEDLAMELLESIGPLSYLSGVDPAGSRFPHIRGLVLLDLRRPLPSCIEVEWMGESKALNLIYENLPDCCLNCGSRGHLIRACPIEVNEEAERKSQAPMIATDEEGFQVVNRRRTRRQPPSKPPTSSNNHAGRPDRSNPNSKGKGGAGSQPAGAAQVGETPQQAGQHNNEEDPKSPHQLENPTRIWRKAHPKR</sequence>
<feature type="compositionally biased region" description="Polar residues" evidence="2">
    <location>
        <begin position="14"/>
        <end position="24"/>
    </location>
</feature>
<feature type="region of interest" description="Disordered" evidence="2">
    <location>
        <begin position="1"/>
        <end position="32"/>
    </location>
</feature>
<dbReference type="Proteomes" id="UP001633002">
    <property type="component" value="Unassembled WGS sequence"/>
</dbReference>
<reference evidence="4 5" key="1">
    <citation type="submission" date="2024-09" db="EMBL/GenBank/DDBJ databases">
        <title>Chromosome-scale assembly of Riccia sorocarpa.</title>
        <authorList>
            <person name="Paukszto L."/>
        </authorList>
    </citation>
    <scope>NUCLEOTIDE SEQUENCE [LARGE SCALE GENOMIC DNA]</scope>
    <source>
        <strain evidence="4">LP-2024</strain>
        <tissue evidence="4">Aerial parts of the thallus</tissue>
    </source>
</reference>
<evidence type="ECO:0000313" key="4">
    <source>
        <dbReference type="EMBL" id="KAL3688201.1"/>
    </source>
</evidence>
<gene>
    <name evidence="4" type="ORF">R1sor_014510</name>
</gene>
<evidence type="ECO:0000256" key="1">
    <source>
        <dbReference type="PROSITE-ProRule" id="PRU00047"/>
    </source>
</evidence>
<keyword evidence="1" id="KW-0862">Zinc</keyword>
<dbReference type="AlphaFoldDB" id="A0ABD3HBH4"/>
<dbReference type="InterPro" id="IPR040256">
    <property type="entry name" value="At4g02000-like"/>
</dbReference>
<dbReference type="PANTHER" id="PTHR31286">
    <property type="entry name" value="GLYCINE-RICH CELL WALL STRUCTURAL PROTEIN 1.8-LIKE"/>
    <property type="match status" value="1"/>
</dbReference>
<keyword evidence="1" id="KW-0863">Zinc-finger</keyword>
<feature type="compositionally biased region" description="Basic and acidic residues" evidence="2">
    <location>
        <begin position="346"/>
        <end position="355"/>
    </location>
</feature>